<evidence type="ECO:0000313" key="1">
    <source>
        <dbReference type="EMBL" id="MEE2056631.1"/>
    </source>
</evidence>
<name>A0ABU7L509_9NOCA</name>
<keyword evidence="2" id="KW-1185">Reference proteome</keyword>
<dbReference type="Proteomes" id="UP001336020">
    <property type="component" value="Unassembled WGS sequence"/>
</dbReference>
<organism evidence="1 2">
    <name type="scientific">Rhodococcus artemisiae</name>
    <dbReference type="NCBI Taxonomy" id="714159"/>
    <lineage>
        <taxon>Bacteria</taxon>
        <taxon>Bacillati</taxon>
        <taxon>Actinomycetota</taxon>
        <taxon>Actinomycetes</taxon>
        <taxon>Mycobacteriales</taxon>
        <taxon>Nocardiaceae</taxon>
        <taxon>Rhodococcus</taxon>
    </lineage>
</organism>
<gene>
    <name evidence="1" type="ORF">Q7514_03705</name>
</gene>
<dbReference type="EMBL" id="JAUTXY010000001">
    <property type="protein sequence ID" value="MEE2056631.1"/>
    <property type="molecule type" value="Genomic_DNA"/>
</dbReference>
<evidence type="ECO:0000313" key="2">
    <source>
        <dbReference type="Proteomes" id="UP001336020"/>
    </source>
</evidence>
<reference evidence="1 2" key="1">
    <citation type="submission" date="2023-07" db="EMBL/GenBank/DDBJ databases">
        <authorList>
            <person name="Girao M."/>
            <person name="Carvalho M.F."/>
        </authorList>
    </citation>
    <scope>NUCLEOTIDE SEQUENCE [LARGE SCALE GENOMIC DNA]</scope>
    <source>
        <strain evidence="1 2">YIM65754</strain>
    </source>
</reference>
<sequence length="156" mass="16125">MASGDVIHAPARSDAPLPHAAALTSSGRISEARADSIEFAGPPFEDDEMIDLDDTLTSAIRATGVRFNVYIADAADPAAATDTVFPSTPEAENSVLIAVYPNQKAVEIRSGRDATQVTDRIAQLGVTAAVGPFGQGQLIDGIISAIRVIANAIIAP</sequence>
<dbReference type="Pfam" id="PF17174">
    <property type="entry name" value="DUF5130"/>
    <property type="match status" value="1"/>
</dbReference>
<proteinExistence type="predicted"/>
<comment type="caution">
    <text evidence="1">The sequence shown here is derived from an EMBL/GenBank/DDBJ whole genome shotgun (WGS) entry which is preliminary data.</text>
</comment>
<accession>A0ABU7L509</accession>
<dbReference type="InterPro" id="IPR033437">
    <property type="entry name" value="DUF5130"/>
</dbReference>
<dbReference type="RefSeq" id="WP_330131872.1">
    <property type="nucleotide sequence ID" value="NZ_JAUTXY010000001.1"/>
</dbReference>
<protein>
    <submittedName>
        <fullName evidence="1">DUF5130 family protein</fullName>
    </submittedName>
</protein>